<comment type="caution">
    <text evidence="8">The sequence shown here is derived from an EMBL/GenBank/DDBJ whole genome shotgun (WGS) entry which is preliminary data.</text>
</comment>
<comment type="similarity">
    <text evidence="2">Belongs to the cytochrome P450 family.</text>
</comment>
<keyword evidence="3" id="KW-0349">Heme</keyword>
<keyword evidence="5" id="KW-0560">Oxidoreductase</keyword>
<keyword evidence="9" id="KW-1185">Reference proteome</keyword>
<name>A0ABD2XYX0_9GENT</name>
<dbReference type="Pfam" id="PF00067">
    <property type="entry name" value="p450"/>
    <property type="match status" value="1"/>
</dbReference>
<dbReference type="InterPro" id="IPR036396">
    <property type="entry name" value="Cyt_P450_sf"/>
</dbReference>
<dbReference type="PRINTS" id="PR00463">
    <property type="entry name" value="EP450I"/>
</dbReference>
<dbReference type="PRINTS" id="PR00385">
    <property type="entry name" value="P450"/>
</dbReference>
<dbReference type="PANTHER" id="PTHR47950:SF49">
    <property type="entry name" value="CYTOCHROME P450"/>
    <property type="match status" value="1"/>
</dbReference>
<proteinExistence type="inferred from homology"/>
<dbReference type="Gene3D" id="1.10.630.10">
    <property type="entry name" value="Cytochrome P450"/>
    <property type="match status" value="1"/>
</dbReference>
<evidence type="ECO:0000313" key="8">
    <source>
        <dbReference type="EMBL" id="KAL3499404.1"/>
    </source>
</evidence>
<dbReference type="GO" id="GO:0004497">
    <property type="term" value="F:monooxygenase activity"/>
    <property type="evidence" value="ECO:0007669"/>
    <property type="project" value="UniProtKB-KW"/>
</dbReference>
<gene>
    <name evidence="8" type="ORF">ACH5RR_038497</name>
</gene>
<dbReference type="Proteomes" id="UP001630127">
    <property type="component" value="Unassembled WGS sequence"/>
</dbReference>
<evidence type="ECO:0000256" key="6">
    <source>
        <dbReference type="ARBA" id="ARBA00023004"/>
    </source>
</evidence>
<dbReference type="GO" id="GO:0046872">
    <property type="term" value="F:metal ion binding"/>
    <property type="evidence" value="ECO:0007669"/>
    <property type="project" value="UniProtKB-KW"/>
</dbReference>
<dbReference type="EMBL" id="JBJUIK010000016">
    <property type="protein sequence ID" value="KAL3499404.1"/>
    <property type="molecule type" value="Genomic_DNA"/>
</dbReference>
<accession>A0ABD2XYX0</accession>
<evidence type="ECO:0000256" key="3">
    <source>
        <dbReference type="ARBA" id="ARBA00022617"/>
    </source>
</evidence>
<evidence type="ECO:0000256" key="2">
    <source>
        <dbReference type="ARBA" id="ARBA00010617"/>
    </source>
</evidence>
<comment type="cofactor">
    <cofactor evidence="1">
        <name>heme</name>
        <dbReference type="ChEBI" id="CHEBI:30413"/>
    </cofactor>
</comment>
<reference evidence="8 9" key="1">
    <citation type="submission" date="2024-11" db="EMBL/GenBank/DDBJ databases">
        <title>A near-complete genome assembly of Cinchona calisaya.</title>
        <authorList>
            <person name="Lian D.C."/>
            <person name="Zhao X.W."/>
            <person name="Wei L."/>
        </authorList>
    </citation>
    <scope>NUCLEOTIDE SEQUENCE [LARGE SCALE GENOMIC DNA]</scope>
    <source>
        <tissue evidence="8">Nenye</tissue>
    </source>
</reference>
<keyword evidence="6" id="KW-0408">Iron</keyword>
<evidence type="ECO:0000256" key="1">
    <source>
        <dbReference type="ARBA" id="ARBA00001971"/>
    </source>
</evidence>
<dbReference type="SUPFAM" id="SSF48264">
    <property type="entry name" value="Cytochrome P450"/>
    <property type="match status" value="1"/>
</dbReference>
<evidence type="ECO:0000256" key="5">
    <source>
        <dbReference type="ARBA" id="ARBA00023002"/>
    </source>
</evidence>
<dbReference type="PANTHER" id="PTHR47950">
    <property type="entry name" value="CYTOCHROME P450, FAMILY 76, SUBFAMILY C, POLYPEPTIDE 5-RELATED"/>
    <property type="match status" value="1"/>
</dbReference>
<evidence type="ECO:0000313" key="9">
    <source>
        <dbReference type="Proteomes" id="UP001630127"/>
    </source>
</evidence>
<sequence length="162" mass="18541">MLAAKIQAGWEPVFYEKRKRGASLGQQDFVDCLLKNGFTNSQIHQLLVELFAAGTDTSTSTVEWTRAELYKNPETMKKVCQELEMEIKQDLLKESNVMQLPYLQACVKETLRLHPPAPLLIPHRASETCQIMNYTIPKNARIVVNVWAVERDPSIWGRAIRI</sequence>
<keyword evidence="4" id="KW-0479">Metal-binding</keyword>
<dbReference type="InterPro" id="IPR001128">
    <property type="entry name" value="Cyt_P450"/>
</dbReference>
<dbReference type="InterPro" id="IPR002401">
    <property type="entry name" value="Cyt_P450_E_grp-I"/>
</dbReference>
<keyword evidence="7" id="KW-0503">Monooxygenase</keyword>
<dbReference type="AlphaFoldDB" id="A0ABD2XYX0"/>
<evidence type="ECO:0000256" key="4">
    <source>
        <dbReference type="ARBA" id="ARBA00022723"/>
    </source>
</evidence>
<evidence type="ECO:0000256" key="7">
    <source>
        <dbReference type="ARBA" id="ARBA00023033"/>
    </source>
</evidence>
<organism evidence="8 9">
    <name type="scientific">Cinchona calisaya</name>
    <dbReference type="NCBI Taxonomy" id="153742"/>
    <lineage>
        <taxon>Eukaryota</taxon>
        <taxon>Viridiplantae</taxon>
        <taxon>Streptophyta</taxon>
        <taxon>Embryophyta</taxon>
        <taxon>Tracheophyta</taxon>
        <taxon>Spermatophyta</taxon>
        <taxon>Magnoliopsida</taxon>
        <taxon>eudicotyledons</taxon>
        <taxon>Gunneridae</taxon>
        <taxon>Pentapetalae</taxon>
        <taxon>asterids</taxon>
        <taxon>lamiids</taxon>
        <taxon>Gentianales</taxon>
        <taxon>Rubiaceae</taxon>
        <taxon>Cinchonoideae</taxon>
        <taxon>Cinchoneae</taxon>
        <taxon>Cinchona</taxon>
    </lineage>
</organism>
<protein>
    <submittedName>
        <fullName evidence="8">Uncharacterized protein</fullName>
    </submittedName>
</protein>